<comment type="caution">
    <text evidence="1">The sequence shown here is derived from an EMBL/GenBank/DDBJ whole genome shotgun (WGS) entry which is preliminary data.</text>
</comment>
<evidence type="ECO:0000313" key="2">
    <source>
        <dbReference type="Proteomes" id="UP001500416"/>
    </source>
</evidence>
<dbReference type="RefSeq" id="WP_343935099.1">
    <property type="nucleotide sequence ID" value="NZ_BAAABU010000007.1"/>
</dbReference>
<gene>
    <name evidence="1" type="ORF">GCM10010492_37160</name>
</gene>
<sequence length="142" mass="15259">MLTGEEFGEIVDILKASDAHRRTTMLGVLAKEPTGDPRVLPVVEELLADDTPDLISVPMLFGEIRWVAAHALAAERRAASVPTPVELVGIPQPLSSDELSALVDRSGLPRRAGVDGMLTSFAALRERGLLPVTTLRLPAWTT</sequence>
<dbReference type="EMBL" id="BAAABU010000007">
    <property type="protein sequence ID" value="GAA0234806.1"/>
    <property type="molecule type" value="Genomic_DNA"/>
</dbReference>
<proteinExistence type="predicted"/>
<name>A0ABN0U112_9PSEU</name>
<reference evidence="1 2" key="1">
    <citation type="journal article" date="2019" name="Int. J. Syst. Evol. Microbiol.">
        <title>The Global Catalogue of Microorganisms (GCM) 10K type strain sequencing project: providing services to taxonomists for standard genome sequencing and annotation.</title>
        <authorList>
            <consortium name="The Broad Institute Genomics Platform"/>
            <consortium name="The Broad Institute Genome Sequencing Center for Infectious Disease"/>
            <person name="Wu L."/>
            <person name="Ma J."/>
        </authorList>
    </citation>
    <scope>NUCLEOTIDE SEQUENCE [LARGE SCALE GENOMIC DNA]</scope>
    <source>
        <strain evidence="1 2">JCM 3380</strain>
    </source>
</reference>
<accession>A0ABN0U112</accession>
<evidence type="ECO:0000313" key="1">
    <source>
        <dbReference type="EMBL" id="GAA0234806.1"/>
    </source>
</evidence>
<protein>
    <submittedName>
        <fullName evidence="1">Uncharacterized protein</fullName>
    </submittedName>
</protein>
<organism evidence="1 2">
    <name type="scientific">Saccharothrix mutabilis subsp. mutabilis</name>
    <dbReference type="NCBI Taxonomy" id="66855"/>
    <lineage>
        <taxon>Bacteria</taxon>
        <taxon>Bacillati</taxon>
        <taxon>Actinomycetota</taxon>
        <taxon>Actinomycetes</taxon>
        <taxon>Pseudonocardiales</taxon>
        <taxon>Pseudonocardiaceae</taxon>
        <taxon>Saccharothrix</taxon>
    </lineage>
</organism>
<keyword evidence="2" id="KW-1185">Reference proteome</keyword>
<dbReference type="Proteomes" id="UP001500416">
    <property type="component" value="Unassembled WGS sequence"/>
</dbReference>